<dbReference type="RefSeq" id="WP_238276056.1">
    <property type="nucleotide sequence ID" value="NZ_BPQL01000012.1"/>
</dbReference>
<comment type="function">
    <text evidence="1">May be required for disulfide bond formation in some proteins.</text>
</comment>
<dbReference type="EMBL" id="JBEPMM010000015">
    <property type="protein sequence ID" value="MET3694438.1"/>
    <property type="molecule type" value="Genomic_DNA"/>
</dbReference>
<name>A0ABV2L9B1_9HYPH</name>
<evidence type="ECO:0000313" key="3">
    <source>
        <dbReference type="EMBL" id="MET3694438.1"/>
    </source>
</evidence>
<organism evidence="3 4">
    <name type="scientific">Methylobacterium goesingense</name>
    <dbReference type="NCBI Taxonomy" id="243690"/>
    <lineage>
        <taxon>Bacteria</taxon>
        <taxon>Pseudomonadati</taxon>
        <taxon>Pseudomonadota</taxon>
        <taxon>Alphaproteobacteria</taxon>
        <taxon>Hyphomicrobiales</taxon>
        <taxon>Methylobacteriaceae</taxon>
        <taxon>Methylobacterium</taxon>
    </lineage>
</organism>
<reference evidence="3 4" key="1">
    <citation type="submission" date="2024-06" db="EMBL/GenBank/DDBJ databases">
        <title>Genomic Encyclopedia of Type Strains, Phase IV (KMG-IV): sequencing the most valuable type-strain genomes for metagenomic binning, comparative biology and taxonomic classification.</title>
        <authorList>
            <person name="Goeker M."/>
        </authorList>
    </citation>
    <scope>NUCLEOTIDE SEQUENCE [LARGE SCALE GENOMIC DNA]</scope>
    <source>
        <strain evidence="3 4">DSM 21331</strain>
    </source>
</reference>
<dbReference type="InterPro" id="IPR036249">
    <property type="entry name" value="Thioredoxin-like_sf"/>
</dbReference>
<dbReference type="SUPFAM" id="SSF52833">
    <property type="entry name" value="Thioredoxin-like"/>
    <property type="match status" value="1"/>
</dbReference>
<feature type="domain" description="Thioredoxin" evidence="2">
    <location>
        <begin position="44"/>
        <end position="224"/>
    </location>
</feature>
<dbReference type="PROSITE" id="PS51352">
    <property type="entry name" value="THIOREDOXIN_2"/>
    <property type="match status" value="1"/>
</dbReference>
<dbReference type="Gene3D" id="3.40.30.10">
    <property type="entry name" value="Glutaredoxin"/>
    <property type="match status" value="1"/>
</dbReference>
<proteinExistence type="predicted"/>
<sequence length="228" mass="24420">MTPAVRTASTRLSRRGVITGSVLGLSALGIAAIAPRGTRDTVVVHVGNPALAGPLGDVWVGSPQAKVTLVEYAALTCPHCAAFHDGTWPAVRARWVDAGQVRFALRGYPLSPLDTAGFMLARADGDRNYYALTDFLFARQRSWAFVEKPLDALRELVQQAGISRDRFDAILRDQSLYDGVQRVSAQATSVLGVHSTPTLFVDDDRHEGALTADALGEIIARALARSPG</sequence>
<keyword evidence="3" id="KW-0413">Isomerase</keyword>
<comment type="caution">
    <text evidence="3">The sequence shown here is derived from an EMBL/GenBank/DDBJ whole genome shotgun (WGS) entry which is preliminary data.</text>
</comment>
<gene>
    <name evidence="3" type="ORF">ABID43_004000</name>
</gene>
<dbReference type="GO" id="GO:0016853">
    <property type="term" value="F:isomerase activity"/>
    <property type="evidence" value="ECO:0007669"/>
    <property type="project" value="UniProtKB-KW"/>
</dbReference>
<dbReference type="Pfam" id="PF13462">
    <property type="entry name" value="Thioredoxin_4"/>
    <property type="match status" value="1"/>
</dbReference>
<evidence type="ECO:0000313" key="4">
    <source>
        <dbReference type="Proteomes" id="UP001549145"/>
    </source>
</evidence>
<evidence type="ECO:0000259" key="2">
    <source>
        <dbReference type="PROSITE" id="PS51352"/>
    </source>
</evidence>
<dbReference type="InterPro" id="IPR013766">
    <property type="entry name" value="Thioredoxin_domain"/>
</dbReference>
<evidence type="ECO:0000256" key="1">
    <source>
        <dbReference type="ARBA" id="ARBA00003565"/>
    </source>
</evidence>
<dbReference type="Proteomes" id="UP001549145">
    <property type="component" value="Unassembled WGS sequence"/>
</dbReference>
<protein>
    <submittedName>
        <fullName evidence="3">Protein-disulfide isomerase</fullName>
    </submittedName>
</protein>
<accession>A0ABV2L9B1</accession>
<keyword evidence="4" id="KW-1185">Reference proteome</keyword>
<dbReference type="InterPro" id="IPR012336">
    <property type="entry name" value="Thioredoxin-like_fold"/>
</dbReference>